<name>A0ABV0YZP3_9TELE</name>
<evidence type="ECO:0000313" key="2">
    <source>
        <dbReference type="Proteomes" id="UP001469553"/>
    </source>
</evidence>
<dbReference type="Proteomes" id="UP001469553">
    <property type="component" value="Unassembled WGS sequence"/>
</dbReference>
<sequence>MLIASFQKLKELKHYSVLFASWYRVQLVHVENLDNLDHLVPRVQKETRGCLLAKLYQGKRVTEVHLVHLGRRDFRDHWVLRVIKVHLARQGNKAYQDLQGSLELQVTLAGRA</sequence>
<proteinExistence type="predicted"/>
<accession>A0ABV0YZP3</accession>
<dbReference type="EMBL" id="JAHRIP010048032">
    <property type="protein sequence ID" value="MEQ2299397.1"/>
    <property type="molecule type" value="Genomic_DNA"/>
</dbReference>
<reference evidence="1 2" key="1">
    <citation type="submission" date="2021-06" db="EMBL/GenBank/DDBJ databases">
        <authorList>
            <person name="Palmer J.M."/>
        </authorList>
    </citation>
    <scope>NUCLEOTIDE SEQUENCE [LARGE SCALE GENOMIC DNA]</scope>
    <source>
        <strain evidence="1 2">AS_MEX2019</strain>
        <tissue evidence="1">Muscle</tissue>
    </source>
</reference>
<protein>
    <submittedName>
        <fullName evidence="1">Uncharacterized protein</fullName>
    </submittedName>
</protein>
<comment type="caution">
    <text evidence="1">The sequence shown here is derived from an EMBL/GenBank/DDBJ whole genome shotgun (WGS) entry which is preliminary data.</text>
</comment>
<gene>
    <name evidence="1" type="ORF">AMECASPLE_014724</name>
</gene>
<evidence type="ECO:0000313" key="1">
    <source>
        <dbReference type="EMBL" id="MEQ2299397.1"/>
    </source>
</evidence>
<organism evidence="1 2">
    <name type="scientific">Ameca splendens</name>
    <dbReference type="NCBI Taxonomy" id="208324"/>
    <lineage>
        <taxon>Eukaryota</taxon>
        <taxon>Metazoa</taxon>
        <taxon>Chordata</taxon>
        <taxon>Craniata</taxon>
        <taxon>Vertebrata</taxon>
        <taxon>Euteleostomi</taxon>
        <taxon>Actinopterygii</taxon>
        <taxon>Neopterygii</taxon>
        <taxon>Teleostei</taxon>
        <taxon>Neoteleostei</taxon>
        <taxon>Acanthomorphata</taxon>
        <taxon>Ovalentaria</taxon>
        <taxon>Atherinomorphae</taxon>
        <taxon>Cyprinodontiformes</taxon>
        <taxon>Goodeidae</taxon>
        <taxon>Ameca</taxon>
    </lineage>
</organism>
<keyword evidence="2" id="KW-1185">Reference proteome</keyword>